<sequence>MDPTRSMGSLGAIQMDNLATLAGPAVVLAVAYWYIKVHGFIYAASLAWTVVGVVKTIFAVPFSLLYWVVASVLMIPYYLLVVILSPLAWLWHAFMAPFHWFLKFLGDPYPVIVFFTIAIVLGLFSGIIMSLTSAIASSFIHSFASTSIRPSTRKQQQASTVVPTDLNTTMASTTSTSTTSTNATNARDVRDRTRTGFLNPLALHPISSPSPSGQSRTRGYNPYDADNELVHIEYPNLSDTNTNSPTLKQQRNSNNNIPGATAYFDQQQRSPKSISSPHGPPQLHARPRSAVSVKRGLGLSAIGGIGGVGGTTGLGVGVGGGASGVTLLRETIHEEEDSGFSDDSV</sequence>
<accession>A0A8S8ZZI4</accession>
<dbReference type="AlphaFoldDB" id="A0A8S8ZZI4"/>
<feature type="transmembrane region" description="Helical" evidence="2">
    <location>
        <begin position="40"/>
        <end position="58"/>
    </location>
</feature>
<keyword evidence="2" id="KW-0472">Membrane</keyword>
<evidence type="ECO:0000256" key="2">
    <source>
        <dbReference type="SAM" id="Phobius"/>
    </source>
</evidence>
<comment type="caution">
    <text evidence="3">The sequence shown here is derived from an EMBL/GenBank/DDBJ whole genome shotgun (WGS) entry which is preliminary data.</text>
</comment>
<feature type="transmembrane region" description="Helical" evidence="2">
    <location>
        <begin position="111"/>
        <end position="144"/>
    </location>
</feature>
<name>A0A8S8ZZI4_SORMA</name>
<feature type="transmembrane region" description="Helical" evidence="2">
    <location>
        <begin position="65"/>
        <end position="91"/>
    </location>
</feature>
<keyword evidence="2" id="KW-1133">Transmembrane helix</keyword>
<protein>
    <submittedName>
        <fullName evidence="3">Uncharacterized protein</fullName>
    </submittedName>
</protein>
<proteinExistence type="predicted"/>
<evidence type="ECO:0000313" key="3">
    <source>
        <dbReference type="EMBL" id="KAA8634566.1"/>
    </source>
</evidence>
<dbReference type="Proteomes" id="UP000433876">
    <property type="component" value="Unassembled WGS sequence"/>
</dbReference>
<feature type="region of interest" description="Disordered" evidence="1">
    <location>
        <begin position="235"/>
        <end position="289"/>
    </location>
</feature>
<evidence type="ECO:0000256" key="1">
    <source>
        <dbReference type="SAM" id="MobiDB-lite"/>
    </source>
</evidence>
<dbReference type="VEuPathDB" id="FungiDB:SMAC_04500"/>
<feature type="compositionally biased region" description="Polar residues" evidence="1">
    <location>
        <begin position="207"/>
        <end position="218"/>
    </location>
</feature>
<feature type="compositionally biased region" description="Polar residues" evidence="1">
    <location>
        <begin position="237"/>
        <end position="276"/>
    </location>
</feature>
<evidence type="ECO:0000313" key="4">
    <source>
        <dbReference type="Proteomes" id="UP000433876"/>
    </source>
</evidence>
<feature type="compositionally biased region" description="Low complexity" evidence="1">
    <location>
        <begin position="167"/>
        <end position="186"/>
    </location>
</feature>
<feature type="compositionally biased region" description="Polar residues" evidence="1">
    <location>
        <begin position="154"/>
        <end position="166"/>
    </location>
</feature>
<feature type="transmembrane region" description="Helical" evidence="2">
    <location>
        <begin position="12"/>
        <end position="34"/>
    </location>
</feature>
<keyword evidence="2" id="KW-0812">Transmembrane</keyword>
<feature type="region of interest" description="Disordered" evidence="1">
    <location>
        <begin position="154"/>
        <end position="223"/>
    </location>
</feature>
<organism evidence="3 4">
    <name type="scientific">Sordaria macrospora</name>
    <dbReference type="NCBI Taxonomy" id="5147"/>
    <lineage>
        <taxon>Eukaryota</taxon>
        <taxon>Fungi</taxon>
        <taxon>Dikarya</taxon>
        <taxon>Ascomycota</taxon>
        <taxon>Pezizomycotina</taxon>
        <taxon>Sordariomycetes</taxon>
        <taxon>Sordariomycetidae</taxon>
        <taxon>Sordariales</taxon>
        <taxon>Sordariaceae</taxon>
        <taxon>Sordaria</taxon>
    </lineage>
</organism>
<dbReference type="EMBL" id="NMPR01000021">
    <property type="protein sequence ID" value="KAA8634566.1"/>
    <property type="molecule type" value="Genomic_DNA"/>
</dbReference>
<gene>
    <name evidence="3" type="ORF">SMACR_04500</name>
</gene>
<reference evidence="3 4" key="1">
    <citation type="submission" date="2017-07" db="EMBL/GenBank/DDBJ databases">
        <title>Genome sequence of the Sordaria macrospora wild type strain R19027.</title>
        <authorList>
            <person name="Nowrousian M."/>
            <person name="Teichert I."/>
            <person name="Kueck U."/>
        </authorList>
    </citation>
    <scope>NUCLEOTIDE SEQUENCE [LARGE SCALE GENOMIC DNA]</scope>
    <source>
        <strain evidence="3 4">R19027</strain>
        <tissue evidence="3">Mycelium</tissue>
    </source>
</reference>